<feature type="transmembrane region" description="Helical" evidence="1">
    <location>
        <begin position="129"/>
        <end position="150"/>
    </location>
</feature>
<gene>
    <name evidence="2" type="ORF">SAMN05660313_02605</name>
</gene>
<dbReference type="Proteomes" id="UP000183257">
    <property type="component" value="Unassembled WGS sequence"/>
</dbReference>
<reference evidence="3" key="1">
    <citation type="submission" date="2016-11" db="EMBL/GenBank/DDBJ databases">
        <authorList>
            <person name="Varghese N."/>
            <person name="Submissions S."/>
        </authorList>
    </citation>
    <scope>NUCLEOTIDE SEQUENCE [LARGE SCALE GENOMIC DNA]</scope>
    <source>
        <strain evidence="3">DSM 24786</strain>
    </source>
</reference>
<proteinExistence type="predicted"/>
<name>A0A1K1QD89_9FLAO</name>
<evidence type="ECO:0000256" key="1">
    <source>
        <dbReference type="SAM" id="Phobius"/>
    </source>
</evidence>
<feature type="transmembrane region" description="Helical" evidence="1">
    <location>
        <begin position="39"/>
        <end position="58"/>
    </location>
</feature>
<sequence length="272" mass="31975">MNPEYKTLNIIVFFRFIIFMIFTTPVAVFLMFVSEDKAYLAYYPLIILYGLFMTYVITSIGNSRKFKRNVTTKRTIPYYTFFYEKEEWNAFVGKDLKSTKKIIRKLTFIVLPIALLLCFIGTVKQDLTTFIVLGLISLLLLICFVFLLYIQKIKPLSAELNSSTRKIVFFNEGQILGSNHILNFYRNNQQMSLNEITIEEIDEIANLCFNATIKVYESGHDDDIIKKDYIPIPLKDQHIAMELLKLFSENLQKRKHKKRMKNKNTAKKTEYN</sequence>
<keyword evidence="1" id="KW-1133">Transmembrane helix</keyword>
<dbReference type="STRING" id="76595.SAMN05660313_02605"/>
<feature type="transmembrane region" description="Helical" evidence="1">
    <location>
        <begin position="12"/>
        <end position="33"/>
    </location>
</feature>
<evidence type="ECO:0000313" key="2">
    <source>
        <dbReference type="EMBL" id="SFW57665.1"/>
    </source>
</evidence>
<evidence type="ECO:0000313" key="3">
    <source>
        <dbReference type="Proteomes" id="UP000183257"/>
    </source>
</evidence>
<protein>
    <submittedName>
        <fullName evidence="2">Uncharacterized protein</fullName>
    </submittedName>
</protein>
<dbReference type="AlphaFoldDB" id="A0A1K1QD89"/>
<dbReference type="EMBL" id="FPIY01000003">
    <property type="protein sequence ID" value="SFW57665.1"/>
    <property type="molecule type" value="Genomic_DNA"/>
</dbReference>
<keyword evidence="1" id="KW-0812">Transmembrane</keyword>
<feature type="transmembrane region" description="Helical" evidence="1">
    <location>
        <begin position="106"/>
        <end position="123"/>
    </location>
</feature>
<accession>A0A1K1QD89</accession>
<keyword evidence="1" id="KW-0472">Membrane</keyword>
<organism evidence="2 3">
    <name type="scientific">Cellulophaga fucicola</name>
    <dbReference type="NCBI Taxonomy" id="76595"/>
    <lineage>
        <taxon>Bacteria</taxon>
        <taxon>Pseudomonadati</taxon>
        <taxon>Bacteroidota</taxon>
        <taxon>Flavobacteriia</taxon>
        <taxon>Flavobacteriales</taxon>
        <taxon>Flavobacteriaceae</taxon>
        <taxon>Cellulophaga</taxon>
    </lineage>
</organism>
<keyword evidence="3" id="KW-1185">Reference proteome</keyword>